<feature type="chain" id="PRO_5040159791" evidence="1">
    <location>
        <begin position="19"/>
        <end position="73"/>
    </location>
</feature>
<feature type="signal peptide" evidence="1">
    <location>
        <begin position="1"/>
        <end position="18"/>
    </location>
</feature>
<comment type="caution">
    <text evidence="2">The sequence shown here is derived from an EMBL/GenBank/DDBJ whole genome shotgun (WGS) entry which is preliminary data.</text>
</comment>
<evidence type="ECO:0000313" key="2">
    <source>
        <dbReference type="EMBL" id="CAG8973034.1"/>
    </source>
</evidence>
<dbReference type="AlphaFoldDB" id="A0A9N9Q2S2"/>
<gene>
    <name evidence="2" type="ORF">HYALB_00007262</name>
</gene>
<protein>
    <submittedName>
        <fullName evidence="2">Uncharacterized protein</fullName>
    </submittedName>
</protein>
<evidence type="ECO:0000313" key="3">
    <source>
        <dbReference type="Proteomes" id="UP000701801"/>
    </source>
</evidence>
<keyword evidence="1" id="KW-0732">Signal</keyword>
<organism evidence="2 3">
    <name type="scientific">Hymenoscyphus albidus</name>
    <dbReference type="NCBI Taxonomy" id="595503"/>
    <lineage>
        <taxon>Eukaryota</taxon>
        <taxon>Fungi</taxon>
        <taxon>Dikarya</taxon>
        <taxon>Ascomycota</taxon>
        <taxon>Pezizomycotina</taxon>
        <taxon>Leotiomycetes</taxon>
        <taxon>Helotiales</taxon>
        <taxon>Helotiaceae</taxon>
        <taxon>Hymenoscyphus</taxon>
    </lineage>
</organism>
<dbReference type="Proteomes" id="UP000701801">
    <property type="component" value="Unassembled WGS sequence"/>
</dbReference>
<reference evidence="2" key="1">
    <citation type="submission" date="2021-07" db="EMBL/GenBank/DDBJ databases">
        <authorList>
            <person name="Durling M."/>
        </authorList>
    </citation>
    <scope>NUCLEOTIDE SEQUENCE</scope>
</reference>
<name>A0A9N9Q2S2_9HELO</name>
<dbReference type="EMBL" id="CAJVRM010000060">
    <property type="protein sequence ID" value="CAG8973034.1"/>
    <property type="molecule type" value="Genomic_DNA"/>
</dbReference>
<keyword evidence="3" id="KW-1185">Reference proteome</keyword>
<dbReference type="OrthoDB" id="10397907at2759"/>
<accession>A0A9N9Q2S2</accession>
<proteinExistence type="predicted"/>
<sequence>MKFSAVFLVSALFSLSLAAELSSNNSPAPARLARRKGDERCFGNSICTGPGSPKECPGCCDPDVFNCKTGEVL</sequence>
<evidence type="ECO:0000256" key="1">
    <source>
        <dbReference type="SAM" id="SignalP"/>
    </source>
</evidence>